<organism evidence="10 11">
    <name type="scientific">Globisporangium ultimum (strain ATCC 200006 / CBS 805.95 / DAOM BR144)</name>
    <name type="common">Pythium ultimum</name>
    <dbReference type="NCBI Taxonomy" id="431595"/>
    <lineage>
        <taxon>Eukaryota</taxon>
        <taxon>Sar</taxon>
        <taxon>Stramenopiles</taxon>
        <taxon>Oomycota</taxon>
        <taxon>Peronosporomycetes</taxon>
        <taxon>Pythiales</taxon>
        <taxon>Pythiaceae</taxon>
        <taxon>Globisporangium</taxon>
    </lineage>
</organism>
<dbReference type="InParanoid" id="K3WGM7"/>
<accession>K3WGM7</accession>
<dbReference type="GO" id="GO:0006368">
    <property type="term" value="P:transcription elongation by RNA polymerase II"/>
    <property type="evidence" value="ECO:0007669"/>
    <property type="project" value="InterPro"/>
</dbReference>
<dbReference type="AlphaFoldDB" id="K3WGM7"/>
<keyword evidence="4" id="KW-0805">Transcription regulation</keyword>
<sequence>ACGAIPQEDHEYRVILGPSLLREGGRGDSGDDEDAEVSLTEYTSEKRHPTAAGKTKTNSSAPKEVCASFRYEFQPASIDRSMPGLVTMDESNGLHVLMGHSSGTPGGIAFKGKTIENKDTDCLLIFDGTCFRLEKFPFSCAQLR</sequence>
<dbReference type="EnsemblProtists" id="PYU1_T004118">
    <property type="protein sequence ID" value="PYU1_T004118"/>
    <property type="gene ID" value="PYU1_G004108"/>
</dbReference>
<dbReference type="PANTHER" id="PTHR15970">
    <property type="entry name" value="ELL-ASSOCIATED FACTOR EAF"/>
    <property type="match status" value="1"/>
</dbReference>
<evidence type="ECO:0000256" key="1">
    <source>
        <dbReference type="ARBA" id="ARBA00004123"/>
    </source>
</evidence>
<feature type="region of interest" description="Disordered" evidence="8">
    <location>
        <begin position="20"/>
        <end position="59"/>
    </location>
</feature>
<evidence type="ECO:0000256" key="7">
    <source>
        <dbReference type="ARBA" id="ARBA00023242"/>
    </source>
</evidence>
<keyword evidence="3" id="KW-0597">Phosphoprotein</keyword>
<dbReference type="Proteomes" id="UP000019132">
    <property type="component" value="Unassembled WGS sequence"/>
</dbReference>
<reference evidence="10" key="3">
    <citation type="submission" date="2015-02" db="UniProtKB">
        <authorList>
            <consortium name="EnsemblProtists"/>
        </authorList>
    </citation>
    <scope>IDENTIFICATION</scope>
    <source>
        <strain evidence="10">DAOM BR144</strain>
    </source>
</reference>
<comment type="subcellular location">
    <subcellularLocation>
        <location evidence="1">Nucleus</location>
    </subcellularLocation>
</comment>
<evidence type="ECO:0000256" key="2">
    <source>
        <dbReference type="ARBA" id="ARBA00007798"/>
    </source>
</evidence>
<comment type="similarity">
    <text evidence="2">Belongs to the EAF family.</text>
</comment>
<evidence type="ECO:0000313" key="10">
    <source>
        <dbReference type="EnsemblProtists" id="PYU1_T004118"/>
    </source>
</evidence>
<proteinExistence type="inferred from homology"/>
<dbReference type="Pfam" id="PF09816">
    <property type="entry name" value="EAF"/>
    <property type="match status" value="1"/>
</dbReference>
<feature type="domain" description="Transcription elongation factor Eaf N-terminal" evidence="9">
    <location>
        <begin position="53"/>
        <end position="137"/>
    </location>
</feature>
<evidence type="ECO:0000259" key="9">
    <source>
        <dbReference type="Pfam" id="PF09816"/>
    </source>
</evidence>
<keyword evidence="7" id="KW-0539">Nucleus</keyword>
<dbReference type="eggNOG" id="KOG4795">
    <property type="taxonomic scope" value="Eukaryota"/>
</dbReference>
<dbReference type="GO" id="GO:0003711">
    <property type="term" value="F:transcription elongation factor activity"/>
    <property type="evidence" value="ECO:0007669"/>
    <property type="project" value="TreeGrafter"/>
</dbReference>
<evidence type="ECO:0000256" key="6">
    <source>
        <dbReference type="ARBA" id="ARBA00023163"/>
    </source>
</evidence>
<dbReference type="HOGENOM" id="CLU_098855_1_0_1"/>
<evidence type="ECO:0000313" key="11">
    <source>
        <dbReference type="Proteomes" id="UP000019132"/>
    </source>
</evidence>
<dbReference type="InterPro" id="IPR019194">
    <property type="entry name" value="Tscrpt_elong_fac_Eaf_N"/>
</dbReference>
<protein>
    <recommendedName>
        <fullName evidence="9">Transcription elongation factor Eaf N-terminal domain-containing protein</fullName>
    </recommendedName>
</protein>
<name>K3WGM7_GLOUD</name>
<keyword evidence="5" id="KW-0010">Activator</keyword>
<keyword evidence="11" id="KW-1185">Reference proteome</keyword>
<dbReference type="VEuPathDB" id="FungiDB:PYU1_G004108"/>
<evidence type="ECO:0000256" key="3">
    <source>
        <dbReference type="ARBA" id="ARBA00022553"/>
    </source>
</evidence>
<keyword evidence="6" id="KW-0804">Transcription</keyword>
<evidence type="ECO:0000256" key="5">
    <source>
        <dbReference type="ARBA" id="ARBA00023159"/>
    </source>
</evidence>
<dbReference type="InterPro" id="IPR027093">
    <property type="entry name" value="EAF_fam"/>
</dbReference>
<evidence type="ECO:0000256" key="4">
    <source>
        <dbReference type="ARBA" id="ARBA00023015"/>
    </source>
</evidence>
<dbReference type="EMBL" id="GL376567">
    <property type="status" value="NOT_ANNOTATED_CDS"/>
    <property type="molecule type" value="Genomic_DNA"/>
</dbReference>
<reference evidence="11" key="1">
    <citation type="journal article" date="2010" name="Genome Biol.">
        <title>Genome sequence of the necrotrophic plant pathogen Pythium ultimum reveals original pathogenicity mechanisms and effector repertoire.</title>
        <authorList>
            <person name="Levesque C.A."/>
            <person name="Brouwer H."/>
            <person name="Cano L."/>
            <person name="Hamilton J.P."/>
            <person name="Holt C."/>
            <person name="Huitema E."/>
            <person name="Raffaele S."/>
            <person name="Robideau G.P."/>
            <person name="Thines M."/>
            <person name="Win J."/>
            <person name="Zerillo M.M."/>
            <person name="Beakes G.W."/>
            <person name="Boore J.L."/>
            <person name="Busam D."/>
            <person name="Dumas B."/>
            <person name="Ferriera S."/>
            <person name="Fuerstenberg S.I."/>
            <person name="Gachon C.M."/>
            <person name="Gaulin E."/>
            <person name="Govers F."/>
            <person name="Grenville-Briggs L."/>
            <person name="Horner N."/>
            <person name="Hostetler J."/>
            <person name="Jiang R.H."/>
            <person name="Johnson J."/>
            <person name="Krajaejun T."/>
            <person name="Lin H."/>
            <person name="Meijer H.J."/>
            <person name="Moore B."/>
            <person name="Morris P."/>
            <person name="Phuntmart V."/>
            <person name="Puiu D."/>
            <person name="Shetty J."/>
            <person name="Stajich J.E."/>
            <person name="Tripathy S."/>
            <person name="Wawra S."/>
            <person name="van West P."/>
            <person name="Whitty B.R."/>
            <person name="Coutinho P.M."/>
            <person name="Henrissat B."/>
            <person name="Martin F."/>
            <person name="Thomas P.D."/>
            <person name="Tyler B.M."/>
            <person name="De Vries R.P."/>
            <person name="Kamoun S."/>
            <person name="Yandell M."/>
            <person name="Tisserat N."/>
            <person name="Buell C.R."/>
        </authorList>
    </citation>
    <scope>NUCLEOTIDE SEQUENCE</scope>
    <source>
        <strain evidence="11">DAOM:BR144</strain>
    </source>
</reference>
<evidence type="ECO:0000256" key="8">
    <source>
        <dbReference type="SAM" id="MobiDB-lite"/>
    </source>
</evidence>
<dbReference type="STRING" id="431595.K3WGM7"/>
<dbReference type="PANTHER" id="PTHR15970:SF2">
    <property type="entry name" value="ELL-ASSOCIATED FACTOR EAF"/>
    <property type="match status" value="1"/>
</dbReference>
<dbReference type="GO" id="GO:0032783">
    <property type="term" value="C:super elongation complex"/>
    <property type="evidence" value="ECO:0007669"/>
    <property type="project" value="InterPro"/>
</dbReference>
<reference evidence="11" key="2">
    <citation type="submission" date="2010-04" db="EMBL/GenBank/DDBJ databases">
        <authorList>
            <person name="Buell R."/>
            <person name="Hamilton J."/>
            <person name="Hostetler J."/>
        </authorList>
    </citation>
    <scope>NUCLEOTIDE SEQUENCE [LARGE SCALE GENOMIC DNA]</scope>
    <source>
        <strain evidence="11">DAOM:BR144</strain>
    </source>
</reference>